<comment type="function">
    <text evidence="10 12">Specifically methylates the N3 position of the uracil ring of uridine 1498 (m3U1498) in 16S rRNA. Acts on the fully assembled 30S ribosomal subunit.</text>
</comment>
<evidence type="ECO:0000313" key="16">
    <source>
        <dbReference type="EMBL" id="KCV80819.1"/>
    </source>
</evidence>
<protein>
    <recommendedName>
        <fullName evidence="4 12">Ribosomal RNA small subunit methyltransferase E</fullName>
        <ecNumber evidence="3 12">2.1.1.193</ecNumber>
    </recommendedName>
</protein>
<dbReference type="InterPro" id="IPR006700">
    <property type="entry name" value="RsmE"/>
</dbReference>
<evidence type="ECO:0000256" key="1">
    <source>
        <dbReference type="ARBA" id="ARBA00004496"/>
    </source>
</evidence>
<accession>A0A058ZGR1</accession>
<gene>
    <name evidence="16" type="ORF">ATO10_15390</name>
</gene>
<dbReference type="SUPFAM" id="SSF88697">
    <property type="entry name" value="PUA domain-like"/>
    <property type="match status" value="1"/>
</dbReference>
<evidence type="ECO:0000256" key="8">
    <source>
        <dbReference type="ARBA" id="ARBA00022679"/>
    </source>
</evidence>
<dbReference type="PANTHER" id="PTHR30027">
    <property type="entry name" value="RIBOSOMAL RNA SMALL SUBUNIT METHYLTRANSFERASE E"/>
    <property type="match status" value="1"/>
</dbReference>
<dbReference type="InterPro" id="IPR029026">
    <property type="entry name" value="tRNA_m1G_MTases_N"/>
</dbReference>
<dbReference type="GO" id="GO:0070042">
    <property type="term" value="F:rRNA (uridine-N3-)-methyltransferase activity"/>
    <property type="evidence" value="ECO:0007669"/>
    <property type="project" value="TreeGrafter"/>
</dbReference>
<dbReference type="eggNOG" id="COG1385">
    <property type="taxonomic scope" value="Bacteria"/>
</dbReference>
<dbReference type="NCBIfam" id="NF008696">
    <property type="entry name" value="PRK11713.3-5"/>
    <property type="match status" value="1"/>
</dbReference>
<organism evidence="16 17">
    <name type="scientific">Actibacterium atlanticum</name>
    <dbReference type="NCBI Taxonomy" id="1461693"/>
    <lineage>
        <taxon>Bacteria</taxon>
        <taxon>Pseudomonadati</taxon>
        <taxon>Pseudomonadota</taxon>
        <taxon>Alphaproteobacteria</taxon>
        <taxon>Rhodobacterales</taxon>
        <taxon>Roseobacteraceae</taxon>
        <taxon>Actibacterium</taxon>
    </lineage>
</organism>
<proteinExistence type="inferred from homology"/>
<dbReference type="CDD" id="cd18084">
    <property type="entry name" value="RsmE-like"/>
    <property type="match status" value="1"/>
</dbReference>
<dbReference type="InterPro" id="IPR029028">
    <property type="entry name" value="Alpha/beta_knot_MTases"/>
</dbReference>
<feature type="domain" description="Ribosomal RNA small subunit methyltransferase E methyltransferase" evidence="14">
    <location>
        <begin position="80"/>
        <end position="267"/>
    </location>
</feature>
<evidence type="ECO:0000256" key="6">
    <source>
        <dbReference type="ARBA" id="ARBA00022552"/>
    </source>
</evidence>
<dbReference type="NCBIfam" id="TIGR00046">
    <property type="entry name" value="RsmE family RNA methyltransferase"/>
    <property type="match status" value="2"/>
</dbReference>
<comment type="catalytic activity">
    <reaction evidence="11 12">
        <text>uridine(1498) in 16S rRNA + S-adenosyl-L-methionine = N(3)-methyluridine(1498) in 16S rRNA + S-adenosyl-L-homocysteine + H(+)</text>
        <dbReference type="Rhea" id="RHEA:42920"/>
        <dbReference type="Rhea" id="RHEA-COMP:10283"/>
        <dbReference type="Rhea" id="RHEA-COMP:10284"/>
        <dbReference type="ChEBI" id="CHEBI:15378"/>
        <dbReference type="ChEBI" id="CHEBI:57856"/>
        <dbReference type="ChEBI" id="CHEBI:59789"/>
        <dbReference type="ChEBI" id="CHEBI:65315"/>
        <dbReference type="ChEBI" id="CHEBI:74502"/>
        <dbReference type="EC" id="2.1.1.193"/>
    </reaction>
</comment>
<dbReference type="RefSeq" id="WP_035253304.1">
    <property type="nucleotide sequence ID" value="NZ_AQQY01000015.1"/>
</dbReference>
<dbReference type="PANTHER" id="PTHR30027:SF3">
    <property type="entry name" value="16S RRNA (URACIL(1498)-N(3))-METHYLTRANSFERASE"/>
    <property type="match status" value="1"/>
</dbReference>
<dbReference type="SUPFAM" id="SSF75217">
    <property type="entry name" value="alpha/beta knot"/>
    <property type="match status" value="1"/>
</dbReference>
<comment type="similarity">
    <text evidence="2 12">Belongs to the RNA methyltransferase RsmE family.</text>
</comment>
<dbReference type="EMBL" id="AQQY01000015">
    <property type="protein sequence ID" value="KCV80819.1"/>
    <property type="molecule type" value="Genomic_DNA"/>
</dbReference>
<dbReference type="AlphaFoldDB" id="A0A058ZGR1"/>
<evidence type="ECO:0000256" key="2">
    <source>
        <dbReference type="ARBA" id="ARBA00005528"/>
    </source>
</evidence>
<dbReference type="OrthoDB" id="9815641at2"/>
<reference evidence="16 17" key="1">
    <citation type="submission" date="2013-04" db="EMBL/GenBank/DDBJ databases">
        <title>Shimia sp. 22II-S11-Z10 Genome Sequencing.</title>
        <authorList>
            <person name="Lai Q."/>
            <person name="Li G."/>
            <person name="Shao Z."/>
        </authorList>
    </citation>
    <scope>NUCLEOTIDE SEQUENCE [LARGE SCALE GENOMIC DNA]</scope>
    <source>
        <strain evidence="17">22II-S11-Z10</strain>
    </source>
</reference>
<feature type="region of interest" description="Disordered" evidence="13">
    <location>
        <begin position="189"/>
        <end position="210"/>
    </location>
</feature>
<dbReference type="PIRSF" id="PIRSF015601">
    <property type="entry name" value="MTase_slr0722"/>
    <property type="match status" value="1"/>
</dbReference>
<evidence type="ECO:0000256" key="7">
    <source>
        <dbReference type="ARBA" id="ARBA00022603"/>
    </source>
</evidence>
<evidence type="ECO:0000256" key="4">
    <source>
        <dbReference type="ARBA" id="ARBA00013673"/>
    </source>
</evidence>
<keyword evidence="5 12" id="KW-0963">Cytoplasm</keyword>
<dbReference type="PATRIC" id="fig|1461693.3.peg.3104"/>
<comment type="subcellular location">
    <subcellularLocation>
        <location evidence="1 12">Cytoplasm</location>
    </subcellularLocation>
</comment>
<dbReference type="Gene3D" id="2.40.240.20">
    <property type="entry name" value="Hypothetical PUA domain-like, domain 1"/>
    <property type="match status" value="1"/>
</dbReference>
<keyword evidence="17" id="KW-1185">Reference proteome</keyword>
<evidence type="ECO:0000259" key="14">
    <source>
        <dbReference type="Pfam" id="PF04452"/>
    </source>
</evidence>
<dbReference type="GO" id="GO:0005737">
    <property type="term" value="C:cytoplasm"/>
    <property type="evidence" value="ECO:0007669"/>
    <property type="project" value="UniProtKB-SubCell"/>
</dbReference>
<dbReference type="Proteomes" id="UP000024836">
    <property type="component" value="Unassembled WGS sequence"/>
</dbReference>
<keyword evidence="6 12" id="KW-0698">rRNA processing</keyword>
<dbReference type="InterPro" id="IPR046887">
    <property type="entry name" value="RsmE_PUA-like"/>
</dbReference>
<evidence type="ECO:0000256" key="10">
    <source>
        <dbReference type="ARBA" id="ARBA00025699"/>
    </source>
</evidence>
<dbReference type="STRING" id="1461693.ATO10_15390"/>
<dbReference type="InterPro" id="IPR046886">
    <property type="entry name" value="RsmE_MTase_dom"/>
</dbReference>
<name>A0A058ZGR1_9RHOB</name>
<evidence type="ECO:0000256" key="11">
    <source>
        <dbReference type="ARBA" id="ARBA00047944"/>
    </source>
</evidence>
<keyword evidence="7 12" id="KW-0489">Methyltransferase</keyword>
<evidence type="ECO:0000256" key="3">
    <source>
        <dbReference type="ARBA" id="ARBA00012328"/>
    </source>
</evidence>
<keyword evidence="9 12" id="KW-0949">S-adenosyl-L-methionine</keyword>
<dbReference type="InterPro" id="IPR015947">
    <property type="entry name" value="PUA-like_sf"/>
</dbReference>
<evidence type="ECO:0000256" key="9">
    <source>
        <dbReference type="ARBA" id="ARBA00022691"/>
    </source>
</evidence>
<evidence type="ECO:0000313" key="17">
    <source>
        <dbReference type="Proteomes" id="UP000024836"/>
    </source>
</evidence>
<evidence type="ECO:0000256" key="12">
    <source>
        <dbReference type="PIRNR" id="PIRNR015601"/>
    </source>
</evidence>
<evidence type="ECO:0000256" key="13">
    <source>
        <dbReference type="SAM" id="MobiDB-lite"/>
    </source>
</evidence>
<keyword evidence="8 12" id="KW-0808">Transferase</keyword>
<dbReference type="Gene3D" id="3.40.1280.10">
    <property type="match status" value="1"/>
</dbReference>
<dbReference type="GO" id="GO:0070475">
    <property type="term" value="P:rRNA base methylation"/>
    <property type="evidence" value="ECO:0007669"/>
    <property type="project" value="TreeGrafter"/>
</dbReference>
<dbReference type="EC" id="2.1.1.193" evidence="3 12"/>
<feature type="domain" description="Ribosomal RNA small subunit methyltransferase E PUA-like" evidence="15">
    <location>
        <begin position="26"/>
        <end position="66"/>
    </location>
</feature>
<evidence type="ECO:0000256" key="5">
    <source>
        <dbReference type="ARBA" id="ARBA00022490"/>
    </source>
</evidence>
<dbReference type="Pfam" id="PF04452">
    <property type="entry name" value="Methyltrans_RNA"/>
    <property type="match status" value="1"/>
</dbReference>
<comment type="caution">
    <text evidence="16">The sequence shown here is derived from an EMBL/GenBank/DDBJ whole genome shotgun (WGS) entry which is preliminary data.</text>
</comment>
<sequence length="274" mass="29489">MSDKKSAKIRLFVEHVPGQGQTLDLARDQAHYLFGVMRQGVGDFLLIFDGKSGEWLAQVAQAGKRAGVLTCVEQTKPQMNPPDLWLLFAPIKKARTDFIVEKAAEMGAARICPVATDFTNSERIRQDRLQAHAVEAAEQCGGTFVPQVTELQKLDAVLANWPPDRQLMFCDEALAGATDTLTQVSARTEGGREAPALGGGAGAHRAASDPVEELSKQPWAILIGPEGGFSAAERTRLHALPFAHAVSLGPRILRADTAAVAAMTVWQQALGDWA</sequence>
<dbReference type="Pfam" id="PF20260">
    <property type="entry name" value="PUA_4"/>
    <property type="match status" value="1"/>
</dbReference>
<evidence type="ECO:0000259" key="15">
    <source>
        <dbReference type="Pfam" id="PF20260"/>
    </source>
</evidence>